<name>A0A0C6FAZ6_9HYPH</name>
<dbReference type="PANTHER" id="PTHR43032">
    <property type="entry name" value="PROTEIN-METHIONINE-SULFOXIDE REDUCTASE"/>
    <property type="match status" value="1"/>
</dbReference>
<keyword evidence="2" id="KW-0614">Plasmid</keyword>
<reference evidence="3" key="2">
    <citation type="submission" date="2015-01" db="EMBL/GenBank/DDBJ databases">
        <title>Complete genome sequence of Methylobacterium aquaticum strain 22A.</title>
        <authorList>
            <person name="Tani A."/>
            <person name="Ogura Y."/>
            <person name="Hayashi T."/>
        </authorList>
    </citation>
    <scope>NUCLEOTIDE SEQUENCE [LARGE SCALE GENOMIC DNA]</scope>
    <source>
        <strain evidence="3">MA-22A</strain>
        <plasmid evidence="3">Plasmid pMaq22A_2p DNA</plasmid>
    </source>
</reference>
<sequence>MRSPFRPLTVPDPGILDDHRPLLRRIERRGFLRGGLSLGALTMLTGCDVSDSSAVGRALRAVSDLDDGVQAALFDPLKLAPEYPASMVLKPPRFNAYYDVEEVKPVDGDAWRLELGGLIADKRPWTRRQIAELPERETIIRHVCVEGWDYIGQWSGVPLRTFLERVGADLTAKYVAFKTADDYPSSIDMASALHPQTLLATRYAGESLPDPYGYPLRLRTAVKLGFKNPKWITTIEVTNTYPGGYWESRGFNWFSGL</sequence>
<dbReference type="KEGG" id="maqu:Maq22A_2p40615"/>
<dbReference type="InterPro" id="IPR036374">
    <property type="entry name" value="OxRdtase_Mopterin-bd_sf"/>
</dbReference>
<dbReference type="InterPro" id="IPR000572">
    <property type="entry name" value="OxRdtase_Mopterin-bd_dom"/>
</dbReference>
<dbReference type="PROSITE" id="PS51318">
    <property type="entry name" value="TAT"/>
    <property type="match status" value="1"/>
</dbReference>
<dbReference type="AlphaFoldDB" id="A0A0C6FAZ6"/>
<dbReference type="PATRIC" id="fig|270351.10.peg.7046"/>
<protein>
    <submittedName>
        <fullName evidence="2">Molybdopterin-binding protein</fullName>
    </submittedName>
</protein>
<dbReference type="Gene3D" id="3.90.420.10">
    <property type="entry name" value="Oxidoreductase, molybdopterin-binding domain"/>
    <property type="match status" value="1"/>
</dbReference>
<geneLocation type="plasmid" evidence="3">
    <name>pMaq22A_2p DNA</name>
</geneLocation>
<dbReference type="SUPFAM" id="SSF56524">
    <property type="entry name" value="Oxidoreductase molybdopterin-binding domain"/>
    <property type="match status" value="1"/>
</dbReference>
<evidence type="ECO:0000259" key="1">
    <source>
        <dbReference type="Pfam" id="PF00174"/>
    </source>
</evidence>
<gene>
    <name evidence="2" type="ORF">Maq22A_2p40615</name>
</gene>
<evidence type="ECO:0000313" key="2">
    <source>
        <dbReference type="EMBL" id="BAQ49916.1"/>
    </source>
</evidence>
<dbReference type="PANTHER" id="PTHR43032:SF2">
    <property type="entry name" value="BLL0505 PROTEIN"/>
    <property type="match status" value="1"/>
</dbReference>
<accession>A0A0C6FAZ6</accession>
<dbReference type="InterPro" id="IPR006311">
    <property type="entry name" value="TAT_signal"/>
</dbReference>
<feature type="domain" description="Oxidoreductase molybdopterin-binding" evidence="1">
    <location>
        <begin position="104"/>
        <end position="246"/>
    </location>
</feature>
<dbReference type="OrthoDB" id="9795587at2"/>
<dbReference type="Proteomes" id="UP000061432">
    <property type="component" value="Plasmid pMaq22A_2p"/>
</dbReference>
<dbReference type="RefSeq" id="WP_060851031.1">
    <property type="nucleotide sequence ID" value="NZ_AP014706.1"/>
</dbReference>
<organism evidence="2 3">
    <name type="scientific">Methylobacterium aquaticum</name>
    <dbReference type="NCBI Taxonomy" id="270351"/>
    <lineage>
        <taxon>Bacteria</taxon>
        <taxon>Pseudomonadati</taxon>
        <taxon>Pseudomonadota</taxon>
        <taxon>Alphaproteobacteria</taxon>
        <taxon>Hyphomicrobiales</taxon>
        <taxon>Methylobacteriaceae</taxon>
        <taxon>Methylobacterium</taxon>
    </lineage>
</organism>
<proteinExistence type="predicted"/>
<dbReference type="EMBL" id="AP014706">
    <property type="protein sequence ID" value="BAQ49916.1"/>
    <property type="molecule type" value="Genomic_DNA"/>
</dbReference>
<dbReference type="Pfam" id="PF00174">
    <property type="entry name" value="Oxidored_molyb"/>
    <property type="match status" value="1"/>
</dbReference>
<reference evidence="2 3" key="1">
    <citation type="journal article" date="2015" name="Genome Announc.">
        <title>Complete Genome Sequence of Methylobacterium aquaticum Strain 22A, Isolated from Racomitrium japonicum Moss.</title>
        <authorList>
            <person name="Tani A."/>
            <person name="Ogura Y."/>
            <person name="Hayashi T."/>
            <person name="Kimbara K."/>
        </authorList>
    </citation>
    <scope>NUCLEOTIDE SEQUENCE [LARGE SCALE GENOMIC DNA]</scope>
    <source>
        <strain evidence="2 3">MA-22A</strain>
        <plasmid evidence="3">Plasmid pMaq22A_2p DNA</plasmid>
    </source>
</reference>
<evidence type="ECO:0000313" key="3">
    <source>
        <dbReference type="Proteomes" id="UP000061432"/>
    </source>
</evidence>